<dbReference type="Gene3D" id="3.10.310.50">
    <property type="match status" value="1"/>
</dbReference>
<organism evidence="1 2">
    <name type="scientific">Flavobacterium psychrophilum</name>
    <dbReference type="NCBI Taxonomy" id="96345"/>
    <lineage>
        <taxon>Bacteria</taxon>
        <taxon>Pseudomonadati</taxon>
        <taxon>Bacteroidota</taxon>
        <taxon>Flavobacteriia</taxon>
        <taxon>Flavobacteriales</taxon>
        <taxon>Flavobacteriaceae</taxon>
        <taxon>Flavobacterium</taxon>
    </lineage>
</organism>
<evidence type="ECO:0000313" key="1">
    <source>
        <dbReference type="EMBL" id="QRE05112.1"/>
    </source>
</evidence>
<dbReference type="GeneID" id="66551872"/>
<accession>A0A075SEW4</accession>
<evidence type="ECO:0000313" key="2">
    <source>
        <dbReference type="Proteomes" id="UP000596329"/>
    </source>
</evidence>
<proteinExistence type="predicted"/>
<sequence>MSKVEDFLTKAEEQEIVKAICIAEKNTSGEIRVHLEKKTTTDAITRAVAVFNELKMHNTKDANGVLIYVAVKSKQFAICGDDGINKLVPTDFWESTKNIMASHFQKGNFKQGLVDGILKAGEQLKNYFPYQDDDTNELPNEISKG</sequence>
<dbReference type="RefSeq" id="WP_011964049.1">
    <property type="nucleotide sequence ID" value="NZ_BCNG01000013.1"/>
</dbReference>
<dbReference type="PANTHER" id="PTHR30373">
    <property type="entry name" value="UPF0603 PROTEIN YGCG"/>
    <property type="match status" value="1"/>
</dbReference>
<dbReference type="Pfam" id="PF04536">
    <property type="entry name" value="TPM_phosphatase"/>
    <property type="match status" value="1"/>
</dbReference>
<dbReference type="EMBL" id="CP059075">
    <property type="protein sequence ID" value="QRE05112.1"/>
    <property type="molecule type" value="Genomic_DNA"/>
</dbReference>
<dbReference type="PANTHER" id="PTHR30373:SF8">
    <property type="entry name" value="BLL7265 PROTEIN"/>
    <property type="match status" value="1"/>
</dbReference>
<dbReference type="OMA" id="FWESTRD"/>
<dbReference type="AlphaFoldDB" id="A0A075SEW4"/>
<gene>
    <name evidence="1" type="ORF">H0H26_05865</name>
</gene>
<dbReference type="KEGG" id="fpq:IB65_09735"/>
<reference evidence="1 2" key="1">
    <citation type="submission" date="2020-07" db="EMBL/GenBank/DDBJ databases">
        <title>Genomic characterization of Flavobacterium psychrophilum strains.</title>
        <authorList>
            <person name="Castillo D."/>
            <person name="Jorgensen J."/>
            <person name="Middelboe M."/>
        </authorList>
    </citation>
    <scope>NUCLEOTIDE SEQUENCE [LARGE SCALE GENOMIC DNA]</scope>
    <source>
        <strain evidence="1 2">FPS-R7</strain>
    </source>
</reference>
<protein>
    <submittedName>
        <fullName evidence="1">TPM domain-containing protein</fullName>
    </submittedName>
</protein>
<dbReference type="KEGG" id="fpw:IA04_09450"/>
<dbReference type="KEGG" id="fpv:IA03_09510"/>
<dbReference type="KEGG" id="fpk:IA06_09455"/>
<dbReference type="InterPro" id="IPR007621">
    <property type="entry name" value="TPM_dom"/>
</dbReference>
<name>A0A075SEW4_FLAPS</name>
<dbReference type="Proteomes" id="UP000596329">
    <property type="component" value="Chromosome"/>
</dbReference>